<name>A0A069QJK0_HOYLO</name>
<protein>
    <submittedName>
        <fullName evidence="1">Uncharacterized protein</fullName>
    </submittedName>
</protein>
<sequence length="40" mass="4535">MPKPAHIYHKKELSLGYCLRTIFPAMHQYKTVCSGATSLL</sequence>
<accession>A0A069QJK0</accession>
<comment type="caution">
    <text evidence="1">The sequence shown here is derived from an EMBL/GenBank/DDBJ whole genome shotgun (WGS) entry which is preliminary data.</text>
</comment>
<gene>
    <name evidence="1" type="ORF">HMPREF1991_01086</name>
</gene>
<proteinExistence type="predicted"/>
<organism evidence="1 2">
    <name type="scientific">Hoylesella loescheii DSM 19665 = JCM 12249 = ATCC 15930</name>
    <dbReference type="NCBI Taxonomy" id="1122985"/>
    <lineage>
        <taxon>Bacteria</taxon>
        <taxon>Pseudomonadati</taxon>
        <taxon>Bacteroidota</taxon>
        <taxon>Bacteroidia</taxon>
        <taxon>Bacteroidales</taxon>
        <taxon>Prevotellaceae</taxon>
        <taxon>Hoylesella</taxon>
    </lineage>
</organism>
<dbReference type="Proteomes" id="UP000027442">
    <property type="component" value="Unassembled WGS sequence"/>
</dbReference>
<dbReference type="HOGENOM" id="CLU_3294277_0_0_10"/>
<reference evidence="1 2" key="1">
    <citation type="submission" date="2013-08" db="EMBL/GenBank/DDBJ databases">
        <authorList>
            <person name="Weinstock G."/>
            <person name="Sodergren E."/>
            <person name="Wylie T."/>
            <person name="Fulton L."/>
            <person name="Fulton R."/>
            <person name="Fronick C."/>
            <person name="O'Laughlin M."/>
            <person name="Godfrey J."/>
            <person name="Miner T."/>
            <person name="Herter B."/>
            <person name="Appelbaum E."/>
            <person name="Cordes M."/>
            <person name="Lek S."/>
            <person name="Wollam A."/>
            <person name="Pepin K.H."/>
            <person name="Palsikar V.B."/>
            <person name="Mitreva M."/>
            <person name="Wilson R.K."/>
        </authorList>
    </citation>
    <scope>NUCLEOTIDE SEQUENCE [LARGE SCALE GENOMIC DNA]</scope>
    <source>
        <strain evidence="1 2">ATCC 15930</strain>
    </source>
</reference>
<dbReference type="PATRIC" id="fig|1122985.7.peg.1127"/>
<keyword evidence="2" id="KW-1185">Reference proteome</keyword>
<dbReference type="EMBL" id="JNGW01000043">
    <property type="protein sequence ID" value="KDR52852.1"/>
    <property type="molecule type" value="Genomic_DNA"/>
</dbReference>
<evidence type="ECO:0000313" key="1">
    <source>
        <dbReference type="EMBL" id="KDR52852.1"/>
    </source>
</evidence>
<dbReference type="AlphaFoldDB" id="A0A069QJK0"/>
<evidence type="ECO:0000313" key="2">
    <source>
        <dbReference type="Proteomes" id="UP000027442"/>
    </source>
</evidence>